<dbReference type="PANTHER" id="PTHR31620">
    <property type="entry name" value="PROTEIN RETICULATA-RELATED 2, CHLOROPLASTIC-RELATED"/>
    <property type="match status" value="1"/>
</dbReference>
<dbReference type="InterPro" id="IPR021825">
    <property type="entry name" value="RETICULATA-related"/>
</dbReference>
<evidence type="ECO:0000256" key="10">
    <source>
        <dbReference type="SAM" id="MobiDB-lite"/>
    </source>
</evidence>
<keyword evidence="6" id="KW-0812">Transmembrane</keyword>
<dbReference type="EMBL" id="HBGX01000651">
    <property type="protein sequence ID" value="CAD9550658.1"/>
    <property type="molecule type" value="Transcribed_RNA"/>
</dbReference>
<evidence type="ECO:0000256" key="5">
    <source>
        <dbReference type="ARBA" id="ARBA00022640"/>
    </source>
</evidence>
<dbReference type="AlphaFoldDB" id="A0A7S2JKM3"/>
<organism evidence="11">
    <name type="scientific">Cyanoptyche gloeocystis</name>
    <dbReference type="NCBI Taxonomy" id="77922"/>
    <lineage>
        <taxon>Eukaryota</taxon>
        <taxon>Glaucocystophyceae</taxon>
        <taxon>Glaucocystophyceae incertae sedis</taxon>
        <taxon>Cyanoptyche</taxon>
    </lineage>
</organism>
<evidence type="ECO:0000256" key="9">
    <source>
        <dbReference type="ARBA" id="ARBA00023136"/>
    </source>
</evidence>
<keyword evidence="9" id="KW-0472">Membrane</keyword>
<evidence type="ECO:0000256" key="7">
    <source>
        <dbReference type="ARBA" id="ARBA00022946"/>
    </source>
</evidence>
<protein>
    <submittedName>
        <fullName evidence="11">Uncharacterized protein</fullName>
    </submittedName>
</protein>
<reference evidence="11" key="1">
    <citation type="submission" date="2021-01" db="EMBL/GenBank/DDBJ databases">
        <authorList>
            <person name="Corre E."/>
            <person name="Pelletier E."/>
            <person name="Niang G."/>
            <person name="Scheremetjew M."/>
            <person name="Finn R."/>
            <person name="Kale V."/>
            <person name="Holt S."/>
            <person name="Cochrane G."/>
            <person name="Meng A."/>
            <person name="Brown T."/>
            <person name="Cohen L."/>
        </authorList>
    </citation>
    <scope>NUCLEOTIDE SEQUENCE</scope>
    <source>
        <strain evidence="11">SAG4.97</strain>
    </source>
</reference>
<proteinExistence type="inferred from homology"/>
<dbReference type="GO" id="GO:0009507">
    <property type="term" value="C:chloroplast"/>
    <property type="evidence" value="ECO:0007669"/>
    <property type="project" value="UniProtKB-SubCell"/>
</dbReference>
<comment type="subcellular location">
    <subcellularLocation>
        <location evidence="1">Membrane</location>
        <topology evidence="1">Multi-pass membrane protein</topology>
    </subcellularLocation>
    <subcellularLocation>
        <location evidence="2">Plastid</location>
        <location evidence="2">Chloroplast</location>
    </subcellularLocation>
</comment>
<evidence type="ECO:0000256" key="4">
    <source>
        <dbReference type="ARBA" id="ARBA00022528"/>
    </source>
</evidence>
<evidence type="ECO:0000256" key="8">
    <source>
        <dbReference type="ARBA" id="ARBA00022989"/>
    </source>
</evidence>
<feature type="region of interest" description="Disordered" evidence="10">
    <location>
        <begin position="107"/>
        <end position="158"/>
    </location>
</feature>
<dbReference type="GO" id="GO:0016020">
    <property type="term" value="C:membrane"/>
    <property type="evidence" value="ECO:0007669"/>
    <property type="project" value="UniProtKB-SubCell"/>
</dbReference>
<name>A0A7S2JKM3_9EUKA</name>
<evidence type="ECO:0000256" key="1">
    <source>
        <dbReference type="ARBA" id="ARBA00004141"/>
    </source>
</evidence>
<dbReference type="PANTHER" id="PTHR31620:SF15">
    <property type="entry name" value="PROTEIN RETICULATA-RELATED 2, CHLOROPLASTIC-RELATED"/>
    <property type="match status" value="1"/>
</dbReference>
<keyword evidence="4" id="KW-0150">Chloroplast</keyword>
<sequence length="458" mass="49961">MESRTAFKFALLASHVSQKKQEEEITVRSFIPFRMCSSFLTRGRNGTRSRKLKPKAARFDCHKFIISKDESHPHPQDFDNPKYFGLETLETKAINRIVSASYEPTTGLQLECTGPDNGHRGGGGGNGRSGRRLREEGEGEDSKDSRGHAEGLHDRKLQDLNTVRFQEGQSQSSTLFRSKALDSINLPADLRAANAAGNLPAEVLGRYQELIHGNALVALLMKIGGKGFRSRMLADPNFLYKLSVEQAIGTVSVTVAELASRGEGFWKELDFVLCDWVITCISNFVAVWIVAPKLALAPPSSTASTLHLAGLLSSLPAHVFEPRNFSLAQRAATLAVRGLQYFTIGTLGGLLGTSLTYGLVRLKSLLAPSHHSGSDHKLPPLLGNSVTLGAFMAISSNPRYQLVNGVELLAERVLRPSPLLSAAFVAALRFANSVWGDVQWVQLSYILGLQTQTAKQPE</sequence>
<accession>A0A7S2JKM3</accession>
<evidence type="ECO:0000313" key="11">
    <source>
        <dbReference type="EMBL" id="CAD9550658.1"/>
    </source>
</evidence>
<evidence type="ECO:0000256" key="2">
    <source>
        <dbReference type="ARBA" id="ARBA00004229"/>
    </source>
</evidence>
<gene>
    <name evidence="11" type="ORF">CGLO1086_LOCUS300</name>
</gene>
<feature type="compositionally biased region" description="Basic and acidic residues" evidence="10">
    <location>
        <begin position="132"/>
        <end position="158"/>
    </location>
</feature>
<comment type="similarity">
    <text evidence="3">Belongs to the RETICULATA family.</text>
</comment>
<evidence type="ECO:0000256" key="6">
    <source>
        <dbReference type="ARBA" id="ARBA00022692"/>
    </source>
</evidence>
<keyword evidence="8" id="KW-1133">Transmembrane helix</keyword>
<keyword evidence="7" id="KW-0809">Transit peptide</keyword>
<keyword evidence="5" id="KW-0934">Plastid</keyword>
<dbReference type="Pfam" id="PF11891">
    <property type="entry name" value="RETICULATA-like"/>
    <property type="match status" value="1"/>
</dbReference>
<evidence type="ECO:0000256" key="3">
    <source>
        <dbReference type="ARBA" id="ARBA00010793"/>
    </source>
</evidence>